<organism evidence="1">
    <name type="scientific">Rhizophora mucronata</name>
    <name type="common">Asiatic mangrove</name>
    <dbReference type="NCBI Taxonomy" id="61149"/>
    <lineage>
        <taxon>Eukaryota</taxon>
        <taxon>Viridiplantae</taxon>
        <taxon>Streptophyta</taxon>
        <taxon>Embryophyta</taxon>
        <taxon>Tracheophyta</taxon>
        <taxon>Spermatophyta</taxon>
        <taxon>Magnoliopsida</taxon>
        <taxon>eudicotyledons</taxon>
        <taxon>Gunneridae</taxon>
        <taxon>Pentapetalae</taxon>
        <taxon>rosids</taxon>
        <taxon>fabids</taxon>
        <taxon>Malpighiales</taxon>
        <taxon>Rhizophoraceae</taxon>
        <taxon>Rhizophora</taxon>
    </lineage>
</organism>
<sequence>MFLLHLLKVPAYLACIIPASHPQMLFSRQQLVCIGLHDASRPLN</sequence>
<name>A0A2P2Q765_RHIMU</name>
<proteinExistence type="predicted"/>
<dbReference type="AlphaFoldDB" id="A0A2P2Q765"/>
<evidence type="ECO:0000313" key="1">
    <source>
        <dbReference type="EMBL" id="MBX62828.1"/>
    </source>
</evidence>
<accession>A0A2P2Q765</accession>
<protein>
    <submittedName>
        <fullName evidence="1">Uncharacterized protein</fullName>
    </submittedName>
</protein>
<reference evidence="1" key="1">
    <citation type="submission" date="2018-02" db="EMBL/GenBank/DDBJ databases">
        <title>Rhizophora mucronata_Transcriptome.</title>
        <authorList>
            <person name="Meera S.P."/>
            <person name="Sreeshan A."/>
            <person name="Augustine A."/>
        </authorList>
    </citation>
    <scope>NUCLEOTIDE SEQUENCE</scope>
    <source>
        <tissue evidence="1">Leaf</tissue>
    </source>
</reference>
<dbReference type="EMBL" id="GGEC01082344">
    <property type="protein sequence ID" value="MBX62828.1"/>
    <property type="molecule type" value="Transcribed_RNA"/>
</dbReference>